<name>A0A540WN73_9BACT</name>
<dbReference type="RefSeq" id="WP_141647750.1">
    <property type="nucleotide sequence ID" value="NZ_VIFM01000252.1"/>
</dbReference>
<dbReference type="InterPro" id="IPR042251">
    <property type="entry name" value="EutC_C"/>
</dbReference>
<reference evidence="1 2" key="1">
    <citation type="submission" date="2019-06" db="EMBL/GenBank/DDBJ databases">
        <authorList>
            <person name="Livingstone P."/>
            <person name="Whitworth D."/>
        </authorList>
    </citation>
    <scope>NUCLEOTIDE SEQUENCE [LARGE SCALE GENOMIC DNA]</scope>
    <source>
        <strain evidence="1 2">AM401</strain>
    </source>
</reference>
<dbReference type="Pfam" id="PF05985">
    <property type="entry name" value="EutC"/>
    <property type="match status" value="1"/>
</dbReference>
<evidence type="ECO:0000313" key="2">
    <source>
        <dbReference type="Proteomes" id="UP000315369"/>
    </source>
</evidence>
<dbReference type="Gene3D" id="3.40.50.11240">
    <property type="entry name" value="Ethanolamine ammonia-lyase light chain (EutC)"/>
    <property type="match status" value="1"/>
</dbReference>
<dbReference type="Proteomes" id="UP000315369">
    <property type="component" value="Unassembled WGS sequence"/>
</dbReference>
<dbReference type="GO" id="GO:0008851">
    <property type="term" value="F:ethanolamine ammonia-lyase activity"/>
    <property type="evidence" value="ECO:0007669"/>
    <property type="project" value="InterPro"/>
</dbReference>
<evidence type="ECO:0000313" key="1">
    <source>
        <dbReference type="EMBL" id="TQF10478.1"/>
    </source>
</evidence>
<keyword evidence="2" id="KW-1185">Reference proteome</keyword>
<keyword evidence="1" id="KW-0456">Lyase</keyword>
<dbReference type="GO" id="GO:0006520">
    <property type="term" value="P:amino acid metabolic process"/>
    <property type="evidence" value="ECO:0007669"/>
    <property type="project" value="InterPro"/>
</dbReference>
<accession>A0A540WN73</accession>
<dbReference type="EMBL" id="VIFM01000252">
    <property type="protein sequence ID" value="TQF10478.1"/>
    <property type="molecule type" value="Genomic_DNA"/>
</dbReference>
<protein>
    <submittedName>
        <fullName evidence="1">Ethanolamine ammonia-lyase subunit EutC</fullName>
    </submittedName>
</protein>
<comment type="caution">
    <text evidence="1">The sequence shown here is derived from an EMBL/GenBank/DDBJ whole genome shotgun (WGS) entry which is preliminary data.</text>
</comment>
<dbReference type="AlphaFoldDB" id="A0A540WN73"/>
<dbReference type="InterPro" id="IPR009246">
    <property type="entry name" value="EutC"/>
</dbReference>
<dbReference type="OrthoDB" id="9770909at2"/>
<proteinExistence type="predicted"/>
<feature type="non-terminal residue" evidence="1">
    <location>
        <position position="1"/>
    </location>
</feature>
<sequence length="135" mass="14554">GWKVAPEHLVLKHGRVRAGYQVGELLFGDAEERAPRALIHVIGERPGSGHHAFSAYLTAPSATTWGRQGRADHDITRLIAGISDTSVRPEAAAREAVSILAELTATTRMKPLAEGGVTELRAVPQLRAEPELAHR</sequence>
<organism evidence="1 2">
    <name type="scientific">Myxococcus llanfairpwllgwyngyllgogerychwyrndrobwllllantysiliogogogochensis</name>
    <dbReference type="NCBI Taxonomy" id="2590453"/>
    <lineage>
        <taxon>Bacteria</taxon>
        <taxon>Pseudomonadati</taxon>
        <taxon>Myxococcota</taxon>
        <taxon>Myxococcia</taxon>
        <taxon>Myxococcales</taxon>
        <taxon>Cystobacterineae</taxon>
        <taxon>Myxococcaceae</taxon>
        <taxon>Myxococcus</taxon>
    </lineage>
</organism>
<gene>
    <name evidence="1" type="ORF">FJV41_39305</name>
</gene>